<feature type="domain" description="DUF4190" evidence="3">
    <location>
        <begin position="77"/>
        <end position="137"/>
    </location>
</feature>
<dbReference type="Proteomes" id="UP001157161">
    <property type="component" value="Unassembled WGS sequence"/>
</dbReference>
<reference evidence="4" key="1">
    <citation type="journal article" date="2014" name="Int. J. Syst. Evol. Microbiol.">
        <title>Complete genome sequence of Corynebacterium casei LMG S-19264T (=DSM 44701T), isolated from a smear-ripened cheese.</title>
        <authorList>
            <consortium name="US DOE Joint Genome Institute (JGI-PGF)"/>
            <person name="Walter F."/>
            <person name="Albersmeier A."/>
            <person name="Kalinowski J."/>
            <person name="Ruckert C."/>
        </authorList>
    </citation>
    <scope>NUCLEOTIDE SEQUENCE</scope>
    <source>
        <strain evidence="4">NBRC 112290</strain>
    </source>
</reference>
<feature type="region of interest" description="Disordered" evidence="1">
    <location>
        <begin position="1"/>
        <end position="61"/>
    </location>
</feature>
<keyword evidence="5" id="KW-1185">Reference proteome</keyword>
<dbReference type="AlphaFoldDB" id="A0AA37XCI3"/>
<accession>A0AA37XCI3</accession>
<name>A0AA37XCI3_9MICO</name>
<evidence type="ECO:0000313" key="4">
    <source>
        <dbReference type="EMBL" id="GMA30091.1"/>
    </source>
</evidence>
<evidence type="ECO:0000259" key="3">
    <source>
        <dbReference type="Pfam" id="PF13828"/>
    </source>
</evidence>
<protein>
    <submittedName>
        <fullName evidence="4">Membrane protein</fullName>
    </submittedName>
</protein>
<reference evidence="4" key="2">
    <citation type="submission" date="2023-02" db="EMBL/GenBank/DDBJ databases">
        <authorList>
            <person name="Sun Q."/>
            <person name="Mori K."/>
        </authorList>
    </citation>
    <scope>NUCLEOTIDE SEQUENCE</scope>
    <source>
        <strain evidence="4">NBRC 112290</strain>
    </source>
</reference>
<evidence type="ECO:0000313" key="5">
    <source>
        <dbReference type="Proteomes" id="UP001157161"/>
    </source>
</evidence>
<proteinExistence type="predicted"/>
<dbReference type="EMBL" id="BSUM01000001">
    <property type="protein sequence ID" value="GMA30091.1"/>
    <property type="molecule type" value="Genomic_DNA"/>
</dbReference>
<dbReference type="Pfam" id="PF13828">
    <property type="entry name" value="DUF4190"/>
    <property type="match status" value="1"/>
</dbReference>
<keyword evidence="2" id="KW-0472">Membrane</keyword>
<dbReference type="InterPro" id="IPR025241">
    <property type="entry name" value="DUF4190"/>
</dbReference>
<organism evidence="4 5">
    <name type="scientific">Litorihabitans aurantiacus</name>
    <dbReference type="NCBI Taxonomy" id="1930061"/>
    <lineage>
        <taxon>Bacteria</taxon>
        <taxon>Bacillati</taxon>
        <taxon>Actinomycetota</taxon>
        <taxon>Actinomycetes</taxon>
        <taxon>Micrococcales</taxon>
        <taxon>Beutenbergiaceae</taxon>
        <taxon>Litorihabitans</taxon>
    </lineage>
</organism>
<dbReference type="RefSeq" id="WP_284248532.1">
    <property type="nucleotide sequence ID" value="NZ_BSUM01000001.1"/>
</dbReference>
<evidence type="ECO:0000256" key="2">
    <source>
        <dbReference type="SAM" id="Phobius"/>
    </source>
</evidence>
<keyword evidence="2" id="KW-1133">Transmembrane helix</keyword>
<comment type="caution">
    <text evidence="4">The sequence shown here is derived from an EMBL/GenBank/DDBJ whole genome shotgun (WGS) entry which is preliminary data.</text>
</comment>
<feature type="transmembrane region" description="Helical" evidence="2">
    <location>
        <begin position="77"/>
        <end position="106"/>
    </location>
</feature>
<keyword evidence="2" id="KW-0812">Transmembrane</keyword>
<feature type="transmembrane region" description="Helical" evidence="2">
    <location>
        <begin position="126"/>
        <end position="150"/>
    </location>
</feature>
<evidence type="ECO:0000256" key="1">
    <source>
        <dbReference type="SAM" id="MobiDB-lite"/>
    </source>
</evidence>
<sequence>MSNPYRPDQDGSYQDGSYRGGSSHDAPPSVQDAPAYGSPSGPPHAPSASPYQASPFQASPYGPSPYATQPYPVQNQLALIAFICSLAGLVTGLSAVAGIVCGHIALGQLRSNPQQTGRGFAVAALWIGYVLVAVIVAYFVFLLTFLAAFWQY</sequence>
<gene>
    <name evidence="4" type="ORF">GCM10025875_00830</name>
</gene>